<dbReference type="PROSITE" id="PS50111">
    <property type="entry name" value="CHEMOTAXIS_TRANSDUC_2"/>
    <property type="match status" value="1"/>
</dbReference>
<evidence type="ECO:0000313" key="9">
    <source>
        <dbReference type="EMBL" id="ESS73939.1"/>
    </source>
</evidence>
<dbReference type="EMBL" id="AYLO01000008">
    <property type="protein sequence ID" value="ESS73939.1"/>
    <property type="molecule type" value="Genomic_DNA"/>
</dbReference>
<keyword evidence="3 5" id="KW-0807">Transducer</keyword>
<dbReference type="GO" id="GO:0006935">
    <property type="term" value="P:chemotaxis"/>
    <property type="evidence" value="ECO:0007669"/>
    <property type="project" value="TreeGrafter"/>
</dbReference>
<keyword evidence="10" id="KW-1185">Reference proteome</keyword>
<gene>
    <name evidence="9" type="primary">tar</name>
    <name evidence="9" type="ORF">MGMO_8c00760</name>
</gene>
<proteinExistence type="inferred from homology"/>
<organism evidence="9 10">
    <name type="scientific">Methyloglobulus morosus KoM1</name>
    <dbReference type="NCBI Taxonomy" id="1116472"/>
    <lineage>
        <taxon>Bacteria</taxon>
        <taxon>Pseudomonadati</taxon>
        <taxon>Pseudomonadota</taxon>
        <taxon>Gammaproteobacteria</taxon>
        <taxon>Methylococcales</taxon>
        <taxon>Methylococcaceae</taxon>
        <taxon>Methyloglobulus</taxon>
    </lineage>
</organism>
<feature type="domain" description="Methyl-accepting transducer" evidence="8">
    <location>
        <begin position="442"/>
        <end position="670"/>
    </location>
</feature>
<reference evidence="9 10" key="1">
    <citation type="journal article" date="2013" name="Genome Announc.">
        <title>Draft Genome Sequence of the Methanotrophic Gammaproteobacterium Methyloglobulus morosus DSM 22980 Strain KoM1.</title>
        <authorList>
            <person name="Poehlein A."/>
            <person name="Deutzmann J.S."/>
            <person name="Daniel R."/>
            <person name="Simeonova D.D."/>
        </authorList>
    </citation>
    <scope>NUCLEOTIDE SEQUENCE [LARGE SCALE GENOMIC DNA]</scope>
    <source>
        <strain evidence="9 10">KoM1</strain>
    </source>
</reference>
<dbReference type="InterPro" id="IPR003660">
    <property type="entry name" value="HAMP_dom"/>
</dbReference>
<dbReference type="Proteomes" id="UP000017842">
    <property type="component" value="Unassembled WGS sequence"/>
</dbReference>
<comment type="similarity">
    <text evidence="4">Belongs to the methyl-accepting chemotaxis (MCP) protein family.</text>
</comment>
<keyword evidence="2" id="KW-0488">Methylation</keyword>
<dbReference type="CDD" id="cd11386">
    <property type="entry name" value="MCP_signal"/>
    <property type="match status" value="1"/>
</dbReference>
<dbReference type="Pfam" id="PF13188">
    <property type="entry name" value="PAS_8"/>
    <property type="match status" value="2"/>
</dbReference>
<dbReference type="SUPFAM" id="SSF58104">
    <property type="entry name" value="Methyl-accepting chemotaxis protein (MCP) signaling domain"/>
    <property type="match status" value="1"/>
</dbReference>
<evidence type="ECO:0000259" key="8">
    <source>
        <dbReference type="PROSITE" id="PS50111"/>
    </source>
</evidence>
<name>V5C1F4_9GAMM</name>
<dbReference type="Gene3D" id="1.10.287.950">
    <property type="entry name" value="Methyl-accepting chemotaxis protein"/>
    <property type="match status" value="1"/>
</dbReference>
<dbReference type="Gene3D" id="1.20.120.1530">
    <property type="match status" value="1"/>
</dbReference>
<dbReference type="PANTHER" id="PTHR43531">
    <property type="entry name" value="PROTEIN ICFG"/>
    <property type="match status" value="1"/>
</dbReference>
<dbReference type="AlphaFoldDB" id="V5C1F4"/>
<comment type="caution">
    <text evidence="9">The sequence shown here is derived from an EMBL/GenBank/DDBJ whole genome shotgun (WGS) entry which is preliminary data.</text>
</comment>
<sequence>MIGGIQVGKLSTRMGLGNLPDGLYRTTAEGVNMILDALTEPLFMLTDYVHNIGKGNLPPKITTNYKGDFNTIKESLNATNDVLAGLIASKGALNNVSTGIMIADTDRDITYVNKSVQKLLKEAETSIRKQLPNFNADNLVGVNIDCFHSTPEHQARLLKNLTSSHTAMLEIGGRNLQVTVNPVIDGNGAELGTVAEWVDMTAELTHQAAEIAAREKEEKLSAENSRIRIALDNVSTNVMMADNEHNIIYMNKSIVGMLTQAEADVRKALPSFNVSRLMGSNIDQFHKKPSHQRGMLTSFTSTHRTQIQIGGRTFSLVANPVITEQGERLGSVVEWNDRTNEVAIESEVADIVNAAGQGNFTKRIELSGKEGFFLALGKDINTLMQTSHVGLSEVMRILDALSRGDLTEKITNEYQGMFGQLKDDCNVTVANLSKLVLDIKSAVEAINTAAKEIASGNTDLSHRTEQQAASLEETASSMEELASTVKQNADNAKQANQRALESSNVAIKGGNVVQQVVGTMNAINESAGKIVDIISVIDGIALQTNILALNAAVEAGRAGEQGRGFAVVASEVRNLAQRSAAAKEIKGLIGDSVEKVKDGSMLVSEAGKTMDEIVVLVNRVTDIMSEIASASAEQSSGIDQVNQAVNQMDEVTQQNAALVEQASAAAESLEEQADMLTETMAQFRLDSGTGLLTVLRPVNSPNVVQKPVPRLIANPETPKSKEKPAKPLDSDGAWTEF</sequence>
<dbReference type="GO" id="GO:0007165">
    <property type="term" value="P:signal transduction"/>
    <property type="evidence" value="ECO:0007669"/>
    <property type="project" value="UniProtKB-KW"/>
</dbReference>
<dbReference type="InterPro" id="IPR051310">
    <property type="entry name" value="MCP_chemotaxis"/>
</dbReference>
<feature type="compositionally biased region" description="Basic and acidic residues" evidence="7">
    <location>
        <begin position="718"/>
        <end position="729"/>
    </location>
</feature>
<evidence type="ECO:0000256" key="5">
    <source>
        <dbReference type="PROSITE-ProRule" id="PRU00284"/>
    </source>
</evidence>
<dbReference type="Pfam" id="PF00015">
    <property type="entry name" value="MCPsignal"/>
    <property type="match status" value="1"/>
</dbReference>
<evidence type="ECO:0000256" key="2">
    <source>
        <dbReference type="ARBA" id="ARBA00022481"/>
    </source>
</evidence>
<dbReference type="STRING" id="1116472.MGMO_8c00760"/>
<dbReference type="InterPro" id="IPR004089">
    <property type="entry name" value="MCPsignal_dom"/>
</dbReference>
<feature type="coiled-coil region" evidence="6">
    <location>
        <begin position="641"/>
        <end position="686"/>
    </location>
</feature>
<accession>V5C1F4</accession>
<evidence type="ECO:0000256" key="6">
    <source>
        <dbReference type="SAM" id="Coils"/>
    </source>
</evidence>
<evidence type="ECO:0000256" key="3">
    <source>
        <dbReference type="ARBA" id="ARBA00023224"/>
    </source>
</evidence>
<evidence type="ECO:0000256" key="7">
    <source>
        <dbReference type="SAM" id="MobiDB-lite"/>
    </source>
</evidence>
<evidence type="ECO:0000313" key="10">
    <source>
        <dbReference type="Proteomes" id="UP000017842"/>
    </source>
</evidence>
<keyword evidence="6" id="KW-0175">Coiled coil</keyword>
<dbReference type="InterPro" id="IPR000014">
    <property type="entry name" value="PAS"/>
</dbReference>
<dbReference type="Pfam" id="PF18947">
    <property type="entry name" value="HAMP_2"/>
    <property type="match status" value="2"/>
</dbReference>
<evidence type="ECO:0000256" key="4">
    <source>
        <dbReference type="ARBA" id="ARBA00029447"/>
    </source>
</evidence>
<dbReference type="RefSeq" id="WP_023493174.1">
    <property type="nucleotide sequence ID" value="NZ_AYLO01000008.1"/>
</dbReference>
<dbReference type="PATRIC" id="fig|1116472.3.peg.253"/>
<dbReference type="PANTHER" id="PTHR43531:SF14">
    <property type="entry name" value="METHYL-ACCEPTING CHEMOTAXIS PROTEIN I-RELATED"/>
    <property type="match status" value="1"/>
</dbReference>
<comment type="subcellular location">
    <subcellularLocation>
        <location evidence="1">Membrane</location>
    </subcellularLocation>
</comment>
<feature type="coiled-coil region" evidence="6">
    <location>
        <begin position="461"/>
        <end position="498"/>
    </location>
</feature>
<dbReference type="CDD" id="cd00130">
    <property type="entry name" value="PAS"/>
    <property type="match status" value="1"/>
</dbReference>
<dbReference type="SMART" id="SM00283">
    <property type="entry name" value="MA"/>
    <property type="match status" value="1"/>
</dbReference>
<dbReference type="GO" id="GO:0005886">
    <property type="term" value="C:plasma membrane"/>
    <property type="evidence" value="ECO:0007669"/>
    <property type="project" value="TreeGrafter"/>
</dbReference>
<dbReference type="FunFam" id="3.30.450.20:FF:000075">
    <property type="entry name" value="Methyl-accepting chemotaxis protein"/>
    <property type="match status" value="2"/>
</dbReference>
<dbReference type="eggNOG" id="COG0840">
    <property type="taxonomic scope" value="Bacteria"/>
</dbReference>
<protein>
    <submittedName>
        <fullName evidence="9">Methyl-accepting chemotaxis protein II</fullName>
    </submittedName>
</protein>
<feature type="region of interest" description="Disordered" evidence="7">
    <location>
        <begin position="706"/>
        <end position="737"/>
    </location>
</feature>
<dbReference type="Gene3D" id="3.30.450.20">
    <property type="entry name" value="PAS domain"/>
    <property type="match status" value="2"/>
</dbReference>
<evidence type="ECO:0000256" key="1">
    <source>
        <dbReference type="ARBA" id="ARBA00004370"/>
    </source>
</evidence>
<dbReference type="FunFam" id="1.10.287.950:FF:000001">
    <property type="entry name" value="Methyl-accepting chemotaxis sensory transducer"/>
    <property type="match status" value="1"/>
</dbReference>
<dbReference type="GO" id="GO:0004888">
    <property type="term" value="F:transmembrane signaling receptor activity"/>
    <property type="evidence" value="ECO:0007669"/>
    <property type="project" value="TreeGrafter"/>
</dbReference>